<comment type="subcellular location">
    <subcellularLocation>
        <location evidence="1">Nucleus</location>
    </subcellularLocation>
</comment>
<dbReference type="PROSITE" id="PS50800">
    <property type="entry name" value="SAP"/>
    <property type="match status" value="1"/>
</dbReference>
<proteinExistence type="predicted"/>
<sequence length="303" mass="34678">MTSSSLDSIEKDFFEDKLDEESVILTLVPVNEEHNEEHQMEPSVSSTSGANLRMPGTNNIVYLPQMNEQFKDYPKTILPLPTILPSFNKVRCDTLRDWCQQINLSTEGKKIEIYMRLKEHAYSEEKQSTAGIPQEDTLQFGSRKCKMVTKRTRSNKNCKMSKREKETNTVEVITSAQEAMLAAWSRIAARAVQPKAVNSCFIPVPAENFLLQTSGVRWCVVHGRPLLGDKEGWVRLQFHAGQAWVPETPKKMISLFLLPACTFPSSDLEDNMLCPECVKRNKRMMEKLIKMKRKKKPRLNIPT</sequence>
<dbReference type="SMART" id="SM00513">
    <property type="entry name" value="SAP"/>
    <property type="match status" value="1"/>
</dbReference>
<dbReference type="EMBL" id="JABVXQ010000003">
    <property type="protein sequence ID" value="KAF6118347.1"/>
    <property type="molecule type" value="Genomic_DNA"/>
</dbReference>
<dbReference type="Proteomes" id="UP000664940">
    <property type="component" value="Unassembled WGS sequence"/>
</dbReference>
<organism evidence="7 9">
    <name type="scientific">Phyllostomus discolor</name>
    <name type="common">pale spear-nosed bat</name>
    <dbReference type="NCBI Taxonomy" id="89673"/>
    <lineage>
        <taxon>Eukaryota</taxon>
        <taxon>Metazoa</taxon>
        <taxon>Chordata</taxon>
        <taxon>Craniata</taxon>
        <taxon>Vertebrata</taxon>
        <taxon>Euteleostomi</taxon>
        <taxon>Mammalia</taxon>
        <taxon>Eutheria</taxon>
        <taxon>Laurasiatheria</taxon>
        <taxon>Chiroptera</taxon>
        <taxon>Yangochiroptera</taxon>
        <taxon>Phyllostomidae</taxon>
        <taxon>Phyllostominae</taxon>
        <taxon>Phyllostomus</taxon>
    </lineage>
</organism>
<dbReference type="Pfam" id="PF14047">
    <property type="entry name" value="DCR"/>
    <property type="match status" value="1"/>
</dbReference>
<evidence type="ECO:0000256" key="4">
    <source>
        <dbReference type="ARBA" id="ARBA00023242"/>
    </source>
</evidence>
<protein>
    <submittedName>
        <fullName evidence="6">Developmental pluripotency associated 2</fullName>
    </submittedName>
    <submittedName>
        <fullName evidence="9">Developmental pluripotency-associated protein 2</fullName>
    </submittedName>
</protein>
<accession>A0A7E6D424</accession>
<name>A0A7E6D424_9CHIR</name>
<dbReference type="GO" id="GO:0048731">
    <property type="term" value="P:system development"/>
    <property type="evidence" value="ECO:0007669"/>
    <property type="project" value="TreeGrafter"/>
</dbReference>
<dbReference type="RefSeq" id="XP_035873953.1">
    <property type="nucleotide sequence ID" value="XM_036018060.1"/>
</dbReference>
<dbReference type="AlphaFoldDB" id="A0A7E6D424"/>
<dbReference type="InterPro" id="IPR025892">
    <property type="entry name" value="Dppa2/4_central_dom"/>
</dbReference>
<dbReference type="Proteomes" id="UP000504628">
    <property type="component" value="Chromosome 2"/>
</dbReference>
<dbReference type="InterPro" id="IPR025891">
    <property type="entry name" value="Dppa2/4_C_dom"/>
</dbReference>
<dbReference type="InterPro" id="IPR039590">
    <property type="entry name" value="Dppa2/4"/>
</dbReference>
<dbReference type="GeneID" id="114488661"/>
<feature type="domain" description="SAP" evidence="5">
    <location>
        <begin position="87"/>
        <end position="121"/>
    </location>
</feature>
<evidence type="ECO:0000256" key="1">
    <source>
        <dbReference type="ARBA" id="ARBA00004123"/>
    </source>
</evidence>
<dbReference type="Pfam" id="PF02037">
    <property type="entry name" value="SAP"/>
    <property type="match status" value="1"/>
</dbReference>
<keyword evidence="2" id="KW-0805">Transcription regulation</keyword>
<dbReference type="PANTHER" id="PTHR16073:SF10">
    <property type="entry name" value="DEVELOPMENTAL PLURIPOTENCY-ASSOCIATED PROTEIN 2"/>
    <property type="match status" value="1"/>
</dbReference>
<dbReference type="InterPro" id="IPR003034">
    <property type="entry name" value="SAP_dom"/>
</dbReference>
<reference evidence="9" key="2">
    <citation type="submission" date="2025-04" db="UniProtKB">
        <authorList>
            <consortium name="RefSeq"/>
        </authorList>
    </citation>
    <scope>IDENTIFICATION</scope>
    <source>
        <tissue evidence="9">Muscle</tissue>
    </source>
</reference>
<evidence type="ECO:0000256" key="2">
    <source>
        <dbReference type="ARBA" id="ARBA00023015"/>
    </source>
</evidence>
<dbReference type="OrthoDB" id="5964929at2759"/>
<dbReference type="InterPro" id="IPR036361">
    <property type="entry name" value="SAP_dom_sf"/>
</dbReference>
<evidence type="ECO:0000313" key="7">
    <source>
        <dbReference type="Proteomes" id="UP000504628"/>
    </source>
</evidence>
<evidence type="ECO:0000256" key="3">
    <source>
        <dbReference type="ARBA" id="ARBA00023163"/>
    </source>
</evidence>
<reference evidence="6 8" key="1">
    <citation type="journal article" date="2020" name="Nature">
        <title>Six reference-quality genomes reveal evolution of bat adaptations.</title>
        <authorList>
            <person name="Jebb D."/>
            <person name="Huang Z."/>
            <person name="Pippel M."/>
            <person name="Hughes G.M."/>
            <person name="Lavrichenko K."/>
            <person name="Devanna P."/>
            <person name="Winkler S."/>
            <person name="Jermiin L.S."/>
            <person name="Skirmuntt E.C."/>
            <person name="Katzourakis A."/>
            <person name="Burkitt-Gray L."/>
            <person name="Ray D.A."/>
            <person name="Sullivan K.A.M."/>
            <person name="Roscito J.G."/>
            <person name="Kirilenko B.M."/>
            <person name="Davalos L.M."/>
            <person name="Corthals A.P."/>
            <person name="Power M.L."/>
            <person name="Jones G."/>
            <person name="Ransome R.D."/>
            <person name="Dechmann D.K.N."/>
            <person name="Locatelli A.G."/>
            <person name="Puechmaille S.J."/>
            <person name="Fedrigo O."/>
            <person name="Jarvis E.D."/>
            <person name="Hiller M."/>
            <person name="Vernes S.C."/>
            <person name="Myers E.W."/>
            <person name="Teeling E.C."/>
        </authorList>
    </citation>
    <scope>NUCLEOTIDE SEQUENCE [LARGE SCALE GENOMIC DNA]</scope>
    <source>
        <strain evidence="6">Bat1K_MPI-CBG_1</strain>
    </source>
</reference>
<dbReference type="GO" id="GO:0005634">
    <property type="term" value="C:nucleus"/>
    <property type="evidence" value="ECO:0007669"/>
    <property type="project" value="UniProtKB-SubCell"/>
</dbReference>
<evidence type="ECO:0000313" key="9">
    <source>
        <dbReference type="RefSeq" id="XP_035873953.1"/>
    </source>
</evidence>
<gene>
    <name evidence="9" type="primary">DPPA2</name>
    <name evidence="6" type="ORF">HJG60_004063</name>
</gene>
<keyword evidence="4" id="KW-0539">Nucleus</keyword>
<dbReference type="Pfam" id="PF14049">
    <property type="entry name" value="Dppa2_A"/>
    <property type="match status" value="1"/>
</dbReference>
<dbReference type="CTD" id="151871"/>
<dbReference type="KEGG" id="pdic:114488661"/>
<keyword evidence="3" id="KW-0804">Transcription</keyword>
<evidence type="ECO:0000313" key="6">
    <source>
        <dbReference type="EMBL" id="KAF6118347.1"/>
    </source>
</evidence>
<dbReference type="PANTHER" id="PTHR16073">
    <property type="entry name" value="DCR DOMAIN-CONTAINING PROTEIN"/>
    <property type="match status" value="1"/>
</dbReference>
<dbReference type="SUPFAM" id="SSF68906">
    <property type="entry name" value="SAP domain"/>
    <property type="match status" value="1"/>
</dbReference>
<evidence type="ECO:0000313" key="8">
    <source>
        <dbReference type="Proteomes" id="UP000664940"/>
    </source>
</evidence>
<keyword evidence="7" id="KW-1185">Reference proteome</keyword>
<evidence type="ECO:0000259" key="5">
    <source>
        <dbReference type="PROSITE" id="PS50800"/>
    </source>
</evidence>
<dbReference type="GO" id="GO:0003682">
    <property type="term" value="F:chromatin binding"/>
    <property type="evidence" value="ECO:0007669"/>
    <property type="project" value="InterPro"/>
</dbReference>